<evidence type="ECO:0000256" key="1">
    <source>
        <dbReference type="ARBA" id="ARBA00004141"/>
    </source>
</evidence>
<reference evidence="9 10" key="1">
    <citation type="submission" date="2019-08" db="EMBL/GenBank/DDBJ databases">
        <title>Deep-cultivation of Planctomycetes and their phenomic and genomic characterization uncovers novel biology.</title>
        <authorList>
            <person name="Wiegand S."/>
            <person name="Jogler M."/>
            <person name="Boedeker C."/>
            <person name="Pinto D."/>
            <person name="Vollmers J."/>
            <person name="Rivas-Marin E."/>
            <person name="Kohn T."/>
            <person name="Peeters S.H."/>
            <person name="Heuer A."/>
            <person name="Rast P."/>
            <person name="Oberbeckmann S."/>
            <person name="Bunk B."/>
            <person name="Jeske O."/>
            <person name="Meyerdierks A."/>
            <person name="Storesund J.E."/>
            <person name="Kallscheuer N."/>
            <person name="Luecker S."/>
            <person name="Lage O.M."/>
            <person name="Pohl T."/>
            <person name="Merkel B.J."/>
            <person name="Hornburger P."/>
            <person name="Mueller R.-W."/>
            <person name="Bruemmer F."/>
            <person name="Labrenz M."/>
            <person name="Spormann A.M."/>
            <person name="Op den Camp H."/>
            <person name="Overmann J."/>
            <person name="Amann R."/>
            <person name="Jetten M.S.M."/>
            <person name="Mascher T."/>
            <person name="Medema M.H."/>
            <person name="Devos D.P."/>
            <person name="Kaster A.-K."/>
            <person name="Ovreas L."/>
            <person name="Rohde M."/>
            <person name="Galperin M.Y."/>
            <person name="Jogler C."/>
        </authorList>
    </citation>
    <scope>NUCLEOTIDE SEQUENCE [LARGE SCALE GENOMIC DNA]</scope>
    <source>
        <strain evidence="9 10">Pr1d</strain>
    </source>
</reference>
<feature type="domain" description="RCK C-terminal" evidence="8">
    <location>
        <begin position="323"/>
        <end position="407"/>
    </location>
</feature>
<evidence type="ECO:0000256" key="7">
    <source>
        <dbReference type="SAM" id="Phobius"/>
    </source>
</evidence>
<dbReference type="KEGG" id="bgok:Pr1d_15370"/>
<dbReference type="InterPro" id="IPR006037">
    <property type="entry name" value="RCK_C"/>
</dbReference>
<dbReference type="OrthoDB" id="9765532at2"/>
<keyword evidence="3 7" id="KW-0812">Transmembrane</keyword>
<sequence length="638" mass="68907">MQWPIIVAQAPSLSLDGKIAIFTTVAIFLAMQRKRVVPIDLLFLAGLVVLTMTGVLTPDRALAGFSNKAVVMIAALFAASAGLRSTGALDWIGNRLLGSATTERSALFRLAAAVVPSSAFILNTPLVAMLAPVVVDWCRSRNISPSRLLIPLSYLTIAGGVCTLIGTSTTLVINGTLAAMMRKGGYPDQITERIGELTFFEITAVGVPLALMAVAYMLLVIPRRLPNRSELLEQFGEKHREYLVEMVVEAKCPLIGKSVQDAGLRNLPGLFLIEIDRGGETITPVSPHDKINSEDHLVFTGVVTTIADLERIPGLVPAADTSFEARPADRTHRQLSEAVLSSTSPLIGLTIRDADFRKLYNAAVVAVHRNGERLTNKVGNIRLEPGDTLLLQTRNEFVGAHRHSRDFYLVSSVGATTARRHDRALLATLLFVGLIAWFTLSSLLPDLVPWGNFTNKDIKAIAAITVVLMMIVTRCMTTSEARSAIDLQVLLTIGAALALGEALDQSGAARWLAHTLVEGTSSLGISATWEPYFLLALIYILSQLFTESITNVAVATTMIPVAVNLAIVGGYDPRPFIVAVTLAASLSFVTPIGYQTNLMVMGPGGYHPRDYWRAGWPLALLLTVTALTLIPRVFPFVR</sequence>
<dbReference type="PROSITE" id="PS51202">
    <property type="entry name" value="RCK_C"/>
    <property type="match status" value="2"/>
</dbReference>
<dbReference type="InterPro" id="IPR004680">
    <property type="entry name" value="Cit_transptr-like_dom"/>
</dbReference>
<feature type="domain" description="RCK C-terminal" evidence="8">
    <location>
        <begin position="230"/>
        <end position="315"/>
    </location>
</feature>
<evidence type="ECO:0000256" key="6">
    <source>
        <dbReference type="ARBA" id="ARBA00023136"/>
    </source>
</evidence>
<comment type="subcellular location">
    <subcellularLocation>
        <location evidence="1">Membrane</location>
        <topology evidence="1">Multi-pass membrane protein</topology>
    </subcellularLocation>
</comment>
<feature type="transmembrane region" description="Helical" evidence="7">
    <location>
        <begin position="549"/>
        <end position="570"/>
    </location>
</feature>
<evidence type="ECO:0000313" key="9">
    <source>
        <dbReference type="EMBL" id="QEG34263.1"/>
    </source>
</evidence>
<dbReference type="PANTHER" id="PTHR43652">
    <property type="entry name" value="BASIC AMINO ACID ANTIPORTER YFCC-RELATED"/>
    <property type="match status" value="1"/>
</dbReference>
<evidence type="ECO:0000256" key="2">
    <source>
        <dbReference type="ARBA" id="ARBA00022448"/>
    </source>
</evidence>
<dbReference type="FunFam" id="3.30.70.1450:FF:000009">
    <property type="entry name" value="SLC13 family permease"/>
    <property type="match status" value="1"/>
</dbReference>
<dbReference type="InterPro" id="IPR051679">
    <property type="entry name" value="DASS-Related_Transporters"/>
</dbReference>
<gene>
    <name evidence="9" type="primary">sdcS_2</name>
    <name evidence="9" type="ORF">Pr1d_15370</name>
</gene>
<dbReference type="GO" id="GO:0006813">
    <property type="term" value="P:potassium ion transport"/>
    <property type="evidence" value="ECO:0007669"/>
    <property type="project" value="InterPro"/>
</dbReference>
<protein>
    <submittedName>
        <fullName evidence="9">Sodium-dependent dicarboxylate transporter SdcS</fullName>
    </submittedName>
</protein>
<dbReference type="Gene3D" id="3.30.70.1450">
    <property type="entry name" value="Regulator of K+ conductance, C-terminal domain"/>
    <property type="match status" value="2"/>
</dbReference>
<evidence type="ECO:0000256" key="3">
    <source>
        <dbReference type="ARBA" id="ARBA00022692"/>
    </source>
</evidence>
<dbReference type="PROSITE" id="PS01271">
    <property type="entry name" value="NA_SULFATE"/>
    <property type="match status" value="1"/>
</dbReference>
<feature type="transmembrane region" description="Helical" evidence="7">
    <location>
        <begin position="197"/>
        <end position="221"/>
    </location>
</feature>
<dbReference type="SUPFAM" id="SSF116726">
    <property type="entry name" value="TrkA C-terminal domain-like"/>
    <property type="match status" value="2"/>
</dbReference>
<feature type="transmembrane region" description="Helical" evidence="7">
    <location>
        <begin position="12"/>
        <end position="31"/>
    </location>
</feature>
<feature type="transmembrane region" description="Helical" evidence="7">
    <location>
        <begin position="69"/>
        <end position="87"/>
    </location>
</feature>
<dbReference type="RefSeq" id="WP_148072939.1">
    <property type="nucleotide sequence ID" value="NZ_CP042913.1"/>
</dbReference>
<keyword evidence="5 7" id="KW-1133">Transmembrane helix</keyword>
<dbReference type="GO" id="GO:0005886">
    <property type="term" value="C:plasma membrane"/>
    <property type="evidence" value="ECO:0007669"/>
    <property type="project" value="TreeGrafter"/>
</dbReference>
<evidence type="ECO:0000259" key="8">
    <source>
        <dbReference type="PROSITE" id="PS51202"/>
    </source>
</evidence>
<evidence type="ECO:0000313" key="10">
    <source>
        <dbReference type="Proteomes" id="UP000323917"/>
    </source>
</evidence>
<dbReference type="InterPro" id="IPR031312">
    <property type="entry name" value="Na/sul_symport_CS"/>
</dbReference>
<keyword evidence="4" id="KW-0677">Repeat</keyword>
<keyword evidence="2" id="KW-0813">Transport</keyword>
<feature type="transmembrane region" description="Helical" evidence="7">
    <location>
        <begin position="107"/>
        <end position="131"/>
    </location>
</feature>
<keyword evidence="10" id="KW-1185">Reference proteome</keyword>
<feature type="transmembrane region" description="Helical" evidence="7">
    <location>
        <begin position="152"/>
        <end position="177"/>
    </location>
</feature>
<dbReference type="PANTHER" id="PTHR43652:SF2">
    <property type="entry name" value="BASIC AMINO ACID ANTIPORTER YFCC-RELATED"/>
    <property type="match status" value="1"/>
</dbReference>
<feature type="transmembrane region" description="Helical" evidence="7">
    <location>
        <begin position="37"/>
        <end position="57"/>
    </location>
</feature>
<feature type="transmembrane region" description="Helical" evidence="7">
    <location>
        <begin position="576"/>
        <end position="594"/>
    </location>
</feature>
<accession>A0A5B9QJI4</accession>
<evidence type="ECO:0000256" key="4">
    <source>
        <dbReference type="ARBA" id="ARBA00022737"/>
    </source>
</evidence>
<evidence type="ECO:0000256" key="5">
    <source>
        <dbReference type="ARBA" id="ARBA00022989"/>
    </source>
</evidence>
<feature type="transmembrane region" description="Helical" evidence="7">
    <location>
        <begin position="460"/>
        <end position="477"/>
    </location>
</feature>
<feature type="transmembrane region" description="Helical" evidence="7">
    <location>
        <begin position="424"/>
        <end position="440"/>
    </location>
</feature>
<dbReference type="Pfam" id="PF03600">
    <property type="entry name" value="CitMHS"/>
    <property type="match status" value="1"/>
</dbReference>
<feature type="transmembrane region" description="Helical" evidence="7">
    <location>
        <begin position="615"/>
        <end position="634"/>
    </location>
</feature>
<dbReference type="InterPro" id="IPR036721">
    <property type="entry name" value="RCK_C_sf"/>
</dbReference>
<proteinExistence type="predicted"/>
<keyword evidence="6 7" id="KW-0472">Membrane</keyword>
<dbReference type="Pfam" id="PF02080">
    <property type="entry name" value="TrkA_C"/>
    <property type="match status" value="2"/>
</dbReference>
<dbReference type="AlphaFoldDB" id="A0A5B9QJI4"/>
<dbReference type="EMBL" id="CP042913">
    <property type="protein sequence ID" value="QEG34263.1"/>
    <property type="molecule type" value="Genomic_DNA"/>
</dbReference>
<feature type="transmembrane region" description="Helical" evidence="7">
    <location>
        <begin position="523"/>
        <end position="542"/>
    </location>
</feature>
<dbReference type="Proteomes" id="UP000323917">
    <property type="component" value="Chromosome"/>
</dbReference>
<name>A0A5B9QJI4_9BACT</name>
<dbReference type="GO" id="GO:0008324">
    <property type="term" value="F:monoatomic cation transmembrane transporter activity"/>
    <property type="evidence" value="ECO:0007669"/>
    <property type="project" value="InterPro"/>
</dbReference>
<organism evidence="9 10">
    <name type="scientific">Bythopirellula goksoeyrii</name>
    <dbReference type="NCBI Taxonomy" id="1400387"/>
    <lineage>
        <taxon>Bacteria</taxon>
        <taxon>Pseudomonadati</taxon>
        <taxon>Planctomycetota</taxon>
        <taxon>Planctomycetia</taxon>
        <taxon>Pirellulales</taxon>
        <taxon>Lacipirellulaceae</taxon>
        <taxon>Bythopirellula</taxon>
    </lineage>
</organism>